<proteinExistence type="predicted"/>
<dbReference type="AlphaFoldDB" id="A0A3B0W070"/>
<name>A0A3B0W070_9ZZZZ</name>
<evidence type="ECO:0000313" key="1">
    <source>
        <dbReference type="EMBL" id="VAW44087.1"/>
    </source>
</evidence>
<reference evidence="1" key="1">
    <citation type="submission" date="2018-06" db="EMBL/GenBank/DDBJ databases">
        <authorList>
            <person name="Zhirakovskaya E."/>
        </authorList>
    </citation>
    <scope>NUCLEOTIDE SEQUENCE</scope>
</reference>
<sequence length="97" mass="10824">MNKPLSCGAEDMLEAVIVQKRRINLVFYNDQGEVSKFPKVLPVDIGSQQGKENLTFMTTDNLGGIIKLSVNTADILSFEADDFKDPRIQYAKDDNLS</sequence>
<protein>
    <submittedName>
        <fullName evidence="1">Uncharacterized protein</fullName>
    </submittedName>
</protein>
<dbReference type="EMBL" id="UOFA01000074">
    <property type="protein sequence ID" value="VAW44087.1"/>
    <property type="molecule type" value="Genomic_DNA"/>
</dbReference>
<accession>A0A3B0W070</accession>
<organism evidence="1">
    <name type="scientific">hydrothermal vent metagenome</name>
    <dbReference type="NCBI Taxonomy" id="652676"/>
    <lineage>
        <taxon>unclassified sequences</taxon>
        <taxon>metagenomes</taxon>
        <taxon>ecological metagenomes</taxon>
    </lineage>
</organism>
<gene>
    <name evidence="1" type="ORF">MNBD_GAMMA02-1152</name>
</gene>